<dbReference type="EMBL" id="VOKX01000001">
    <property type="protein sequence ID" value="KAB7852677.1"/>
    <property type="molecule type" value="Genomic_DNA"/>
</dbReference>
<proteinExistence type="predicted"/>
<reference evidence="2 3" key="1">
    <citation type="journal article" date="2019" name="Microb. Cell Fact.">
        <title>Exploring novel herbicidin analogues by transcriptional regulator overexpression and MS/MS molecular networking.</title>
        <authorList>
            <person name="Shi Y."/>
            <person name="Gu R."/>
            <person name="Li Y."/>
            <person name="Wang X."/>
            <person name="Ren W."/>
            <person name="Li X."/>
            <person name="Wang L."/>
            <person name="Xie Y."/>
            <person name="Hong B."/>
        </authorList>
    </citation>
    <scope>NUCLEOTIDE SEQUENCE [LARGE SCALE GENOMIC DNA]</scope>
    <source>
        <strain evidence="2 3">US-43</strain>
    </source>
</reference>
<feature type="compositionally biased region" description="Basic and acidic residues" evidence="1">
    <location>
        <begin position="76"/>
        <end position="88"/>
    </location>
</feature>
<protein>
    <submittedName>
        <fullName evidence="2">Uncharacterized protein</fullName>
    </submittedName>
</protein>
<keyword evidence="3" id="KW-1185">Reference proteome</keyword>
<dbReference type="RefSeq" id="WP_152262061.1">
    <property type="nucleotide sequence ID" value="NZ_VOKX01000001.1"/>
</dbReference>
<evidence type="ECO:0000256" key="1">
    <source>
        <dbReference type="SAM" id="MobiDB-lite"/>
    </source>
</evidence>
<comment type="caution">
    <text evidence="2">The sequence shown here is derived from an EMBL/GenBank/DDBJ whole genome shotgun (WGS) entry which is preliminary data.</text>
</comment>
<gene>
    <name evidence="2" type="ORF">FRZ00_00215</name>
</gene>
<feature type="compositionally biased region" description="Low complexity" evidence="1">
    <location>
        <begin position="103"/>
        <end position="112"/>
    </location>
</feature>
<dbReference type="Proteomes" id="UP000327000">
    <property type="component" value="Unassembled WGS sequence"/>
</dbReference>
<evidence type="ECO:0000313" key="2">
    <source>
        <dbReference type="EMBL" id="KAB7852677.1"/>
    </source>
</evidence>
<evidence type="ECO:0000313" key="3">
    <source>
        <dbReference type="Proteomes" id="UP000327000"/>
    </source>
</evidence>
<feature type="compositionally biased region" description="Basic residues" evidence="1">
    <location>
        <begin position="113"/>
        <end position="124"/>
    </location>
</feature>
<dbReference type="AlphaFoldDB" id="A0A5N5WFA5"/>
<name>A0A5N5WFA5_STRMB</name>
<accession>A0A5N5WFA5</accession>
<organism evidence="2 3">
    <name type="scientific">Streptomyces mobaraensis</name>
    <name type="common">Streptoverticillium mobaraense</name>
    <dbReference type="NCBI Taxonomy" id="35621"/>
    <lineage>
        <taxon>Bacteria</taxon>
        <taxon>Bacillati</taxon>
        <taxon>Actinomycetota</taxon>
        <taxon>Actinomycetes</taxon>
        <taxon>Kitasatosporales</taxon>
        <taxon>Streptomycetaceae</taxon>
        <taxon>Streptomyces</taxon>
    </lineage>
</organism>
<feature type="region of interest" description="Disordered" evidence="1">
    <location>
        <begin position="1"/>
        <end position="136"/>
    </location>
</feature>
<sequence length="136" mass="14792">MTSDASPLPERRYPVLPRLSARTAGGARVGERRGELRSVPVAHTARQRHATVRPLPPRTASPPSRLPTTWTASPTGRKDRQDRQDRQDATATSGPAHPLPGSTAEAVETTHAARTHTRASKRRPQPTAPAASTRYR</sequence>